<evidence type="ECO:0000259" key="7">
    <source>
        <dbReference type="Pfam" id="PF12696"/>
    </source>
</evidence>
<dbReference type="EMBL" id="RQJO01000015">
    <property type="protein sequence ID" value="RRA98643.1"/>
    <property type="molecule type" value="Genomic_DNA"/>
</dbReference>
<gene>
    <name evidence="8" type="ORF">EHT25_26955</name>
</gene>
<dbReference type="PANTHER" id="PTHR37937">
    <property type="entry name" value="CONJUGATIVE TRANSFER: DNA TRANSPORT"/>
    <property type="match status" value="1"/>
</dbReference>
<evidence type="ECO:0000313" key="9">
    <source>
        <dbReference type="Proteomes" id="UP000271925"/>
    </source>
</evidence>
<comment type="subcellular location">
    <subcellularLocation>
        <location evidence="1">Cell membrane</location>
        <topology evidence="1">Multi-pass membrane protein</topology>
    </subcellularLocation>
</comment>
<dbReference type="RefSeq" id="WP_124878482.1">
    <property type="nucleotide sequence ID" value="NZ_RQJO01000015.1"/>
</dbReference>
<dbReference type="SUPFAM" id="SSF52540">
    <property type="entry name" value="P-loop containing nucleoside triphosphate hydrolases"/>
    <property type="match status" value="1"/>
</dbReference>
<organism evidence="8 9">
    <name type="scientific">Larkinella rosea</name>
    <dbReference type="NCBI Taxonomy" id="2025312"/>
    <lineage>
        <taxon>Bacteria</taxon>
        <taxon>Pseudomonadati</taxon>
        <taxon>Bacteroidota</taxon>
        <taxon>Cytophagia</taxon>
        <taxon>Cytophagales</taxon>
        <taxon>Spirosomataceae</taxon>
        <taxon>Larkinella</taxon>
    </lineage>
</organism>
<evidence type="ECO:0000256" key="6">
    <source>
        <dbReference type="SAM" id="Coils"/>
    </source>
</evidence>
<evidence type="ECO:0000256" key="4">
    <source>
        <dbReference type="ARBA" id="ARBA00022989"/>
    </source>
</evidence>
<keyword evidence="6" id="KW-0175">Coiled coil</keyword>
<keyword evidence="3" id="KW-0812">Transmembrane</keyword>
<keyword evidence="5" id="KW-0472">Membrane</keyword>
<dbReference type="AlphaFoldDB" id="A0A3P1BDR3"/>
<feature type="coiled-coil region" evidence="6">
    <location>
        <begin position="193"/>
        <end position="220"/>
    </location>
</feature>
<accession>A0A3P1BDR3</accession>
<proteinExistence type="predicted"/>
<feature type="domain" description="TraD/TraG TraM recognition site" evidence="7">
    <location>
        <begin position="341"/>
        <end position="463"/>
    </location>
</feature>
<dbReference type="Gene3D" id="3.40.50.300">
    <property type="entry name" value="P-loop containing nucleotide triphosphate hydrolases"/>
    <property type="match status" value="1"/>
</dbReference>
<sequence length="503" mass="57304">MDAFDLDLPLLDLVSKYERNSWTARHAVEGVQIFGGIGSGKTSGSGRLLAQKYLLNGFGGLVLTVKPDEKAAWEHFCQLTGRTHDLLILEPGGEHSFNFLEYESAADTNERPLTDNIVEVLKTVMRAGQEQAGGHSDDPFWESALDMLMFNVMDLCKLAYGQVTVTRMFDIVQTIPKADEPIKTDTNKSKAFAQAFEQARQNVNDQIDQWARTLSDSERAALADDILFEIKLLETLPDARLLKDVDQFFIDNFITLSDKTRSIIEFSFAAFLFRLLREPIYSLFCHRPSTLTPEDSLDGKIILLNLPIKLYHKVGRDIQVLFKYIWQRAMEKRNLTQNSWPVFLWADEAQHFIHEKDAEFQATARSSRVATVYISQNLPNYYACMGGAKSEYRVKSFLGTLATKIFHANADLETNRYASELIGDIYFEEESQSTTVAENFSKTKSQSLKLERLVRPEEFVQLKTGGPLNNFLVEGYLHRQGDRVLKGFNHVKMTFSQQYQPPQ</sequence>
<protein>
    <recommendedName>
        <fullName evidence="7">TraD/TraG TraM recognition site domain-containing protein</fullName>
    </recommendedName>
</protein>
<evidence type="ECO:0000256" key="1">
    <source>
        <dbReference type="ARBA" id="ARBA00004651"/>
    </source>
</evidence>
<dbReference type="InterPro" id="IPR032689">
    <property type="entry name" value="TraG-D_C"/>
</dbReference>
<evidence type="ECO:0000256" key="3">
    <source>
        <dbReference type="ARBA" id="ARBA00022692"/>
    </source>
</evidence>
<comment type="caution">
    <text evidence="8">The sequence shown here is derived from an EMBL/GenBank/DDBJ whole genome shotgun (WGS) entry which is preliminary data.</text>
</comment>
<dbReference type="InterPro" id="IPR027417">
    <property type="entry name" value="P-loop_NTPase"/>
</dbReference>
<dbReference type="InterPro" id="IPR051539">
    <property type="entry name" value="T4SS-coupling_protein"/>
</dbReference>
<keyword evidence="4" id="KW-1133">Transmembrane helix</keyword>
<evidence type="ECO:0000313" key="8">
    <source>
        <dbReference type="EMBL" id="RRA98643.1"/>
    </source>
</evidence>
<dbReference type="Proteomes" id="UP000271925">
    <property type="component" value="Unassembled WGS sequence"/>
</dbReference>
<dbReference type="GO" id="GO:0005886">
    <property type="term" value="C:plasma membrane"/>
    <property type="evidence" value="ECO:0007669"/>
    <property type="project" value="UniProtKB-SubCell"/>
</dbReference>
<dbReference type="PANTHER" id="PTHR37937:SF1">
    <property type="entry name" value="CONJUGATIVE TRANSFER: DNA TRANSPORT"/>
    <property type="match status" value="1"/>
</dbReference>
<evidence type="ECO:0000256" key="2">
    <source>
        <dbReference type="ARBA" id="ARBA00022475"/>
    </source>
</evidence>
<evidence type="ECO:0000256" key="5">
    <source>
        <dbReference type="ARBA" id="ARBA00023136"/>
    </source>
</evidence>
<keyword evidence="2" id="KW-1003">Cell membrane</keyword>
<keyword evidence="9" id="KW-1185">Reference proteome</keyword>
<dbReference type="Pfam" id="PF12696">
    <property type="entry name" value="TraG-D_C"/>
    <property type="match status" value="1"/>
</dbReference>
<reference evidence="8 9" key="1">
    <citation type="submission" date="2018-11" db="EMBL/GenBank/DDBJ databases">
        <authorList>
            <person name="Zhou Z."/>
            <person name="Wang G."/>
        </authorList>
    </citation>
    <scope>NUCLEOTIDE SEQUENCE [LARGE SCALE GENOMIC DNA]</scope>
    <source>
        <strain evidence="8 9">KCTC52004</strain>
    </source>
</reference>
<name>A0A3P1BDR3_9BACT</name>
<dbReference type="OrthoDB" id="179860at2"/>